<keyword evidence="6" id="KW-0687">Ribonucleoprotein</keyword>
<feature type="region of interest" description="Disordered" evidence="3">
    <location>
        <begin position="1"/>
        <end position="32"/>
    </location>
</feature>
<name>A0ABM0JVN7_APLCA</name>
<dbReference type="SMART" id="SM00360">
    <property type="entry name" value="RRM"/>
    <property type="match status" value="2"/>
</dbReference>
<evidence type="ECO:0000313" key="6">
    <source>
        <dbReference type="RefSeq" id="XP_005102616.1"/>
    </source>
</evidence>
<keyword evidence="5" id="KW-1185">Reference proteome</keyword>
<dbReference type="Pfam" id="PF00076">
    <property type="entry name" value="RRM_1"/>
    <property type="match status" value="2"/>
</dbReference>
<dbReference type="InterPro" id="IPR012677">
    <property type="entry name" value="Nucleotide-bd_a/b_plait_sf"/>
</dbReference>
<evidence type="ECO:0000256" key="3">
    <source>
        <dbReference type="SAM" id="MobiDB-lite"/>
    </source>
</evidence>
<evidence type="ECO:0000256" key="2">
    <source>
        <dbReference type="PROSITE-ProRule" id="PRU00176"/>
    </source>
</evidence>
<dbReference type="InterPro" id="IPR000504">
    <property type="entry name" value="RRM_dom"/>
</dbReference>
<evidence type="ECO:0000256" key="1">
    <source>
        <dbReference type="ARBA" id="ARBA00022884"/>
    </source>
</evidence>
<dbReference type="PANTHER" id="PTHR48026:SF14">
    <property type="entry name" value="HETEROGENEOUS NUCLEAR RIBONUCLEOPROTEIN A1"/>
    <property type="match status" value="1"/>
</dbReference>
<keyword evidence="1 2" id="KW-0694">RNA-binding</keyword>
<accession>A0ABM0JVN7</accession>
<feature type="domain" description="RRM" evidence="4">
    <location>
        <begin position="37"/>
        <end position="114"/>
    </location>
</feature>
<dbReference type="SUPFAM" id="SSF54928">
    <property type="entry name" value="RNA-binding domain, RBD"/>
    <property type="match status" value="2"/>
</dbReference>
<evidence type="ECO:0000313" key="5">
    <source>
        <dbReference type="Proteomes" id="UP000694888"/>
    </source>
</evidence>
<gene>
    <name evidence="6" type="primary">LOC101863683</name>
</gene>
<dbReference type="PANTHER" id="PTHR48026">
    <property type="entry name" value="HOMOLOGOUS TO DROSOPHILA SQD (SQUID) PROTEIN"/>
    <property type="match status" value="1"/>
</dbReference>
<organism evidence="5 6">
    <name type="scientific">Aplysia californica</name>
    <name type="common">California sea hare</name>
    <dbReference type="NCBI Taxonomy" id="6500"/>
    <lineage>
        <taxon>Eukaryota</taxon>
        <taxon>Metazoa</taxon>
        <taxon>Spiralia</taxon>
        <taxon>Lophotrochozoa</taxon>
        <taxon>Mollusca</taxon>
        <taxon>Gastropoda</taxon>
        <taxon>Heterobranchia</taxon>
        <taxon>Euthyneura</taxon>
        <taxon>Tectipleura</taxon>
        <taxon>Aplysiida</taxon>
        <taxon>Aplysioidea</taxon>
        <taxon>Aplysiidae</taxon>
        <taxon>Aplysia</taxon>
    </lineage>
</organism>
<evidence type="ECO:0000259" key="4">
    <source>
        <dbReference type="PROSITE" id="PS50102"/>
    </source>
</evidence>
<dbReference type="PROSITE" id="PS50102">
    <property type="entry name" value="RRM"/>
    <property type="match status" value="2"/>
</dbReference>
<proteinExistence type="predicted"/>
<dbReference type="GO" id="GO:1990904">
    <property type="term" value="C:ribonucleoprotein complex"/>
    <property type="evidence" value="ECO:0007669"/>
    <property type="project" value="UniProtKB-KW"/>
</dbReference>
<protein>
    <submittedName>
        <fullName evidence="6">Heterogeneous nuclear ribonucleoprotein A1</fullName>
    </submittedName>
</protein>
<dbReference type="Gene3D" id="3.30.70.330">
    <property type="match status" value="2"/>
</dbReference>
<dbReference type="RefSeq" id="XP_005102616.1">
    <property type="nucleotide sequence ID" value="XM_005102559.2"/>
</dbReference>
<feature type="domain" description="RRM" evidence="4">
    <location>
        <begin position="127"/>
        <end position="206"/>
    </location>
</feature>
<dbReference type="InterPro" id="IPR035979">
    <property type="entry name" value="RBD_domain_sf"/>
</dbReference>
<reference evidence="6" key="1">
    <citation type="submission" date="2025-08" db="UniProtKB">
        <authorList>
            <consortium name="RefSeq"/>
        </authorList>
    </citation>
    <scope>IDENTIFICATION</scope>
</reference>
<dbReference type="GeneID" id="101863683"/>
<dbReference type="Proteomes" id="UP000694888">
    <property type="component" value="Unplaced"/>
</dbReference>
<sequence>MPGFQQRVMGGPMGYNRGPGRYGGGDGESEPDPEQFHKLFIGGLSFETTEASLKEYFSKWGEIKDCIVMRDPQSKRSRGFGFIKYKLKESVDDVQKDRPHKIDDRDVETKRAMPRDDPCLTSQQSVKKMFVGGLKEDTKEDMIRDVFAEFGEIELIELITDKGTGKTKGFCFVTFNDYDPVDKLVLKKRISLNNKMVELKKAFAKGEGDPRMGGGRVGMGGMGMPMGRGGRGDYGYGHGFPGGYGGYGPGYGGGYGPGWQGGYNDFPSYGHHHHQGNQRGYGGNNYGAGNNYGGGFNRR</sequence>